<feature type="non-terminal residue" evidence="1">
    <location>
        <position position="1"/>
    </location>
</feature>
<protein>
    <submittedName>
        <fullName evidence="1">Uncharacterized protein</fullName>
    </submittedName>
</protein>
<accession>A0A418AL94</accession>
<comment type="caution">
    <text evidence="1">The sequence shown here is derived from an EMBL/GenBank/DDBJ whole genome shotgun (WGS) entry which is preliminary data.</text>
</comment>
<proteinExistence type="predicted"/>
<name>A0A418AL94_9STRA</name>
<keyword evidence="2" id="KW-1185">Reference proteome</keyword>
<dbReference type="EMBL" id="QUSY01001329">
    <property type="protein sequence ID" value="RHY25316.1"/>
    <property type="molecule type" value="Genomic_DNA"/>
</dbReference>
<dbReference type="AlphaFoldDB" id="A0A418AL94"/>
<reference evidence="1 2" key="1">
    <citation type="submission" date="2018-08" db="EMBL/GenBank/DDBJ databases">
        <title>Aphanomyces genome sequencing and annotation.</title>
        <authorList>
            <person name="Minardi D."/>
            <person name="Oidtmann B."/>
            <person name="Van Der Giezen M."/>
            <person name="Studholme D.J."/>
        </authorList>
    </citation>
    <scope>NUCLEOTIDE SEQUENCE [LARGE SCALE GENOMIC DNA]</scope>
    <source>
        <strain evidence="1 2">NJM0002</strain>
    </source>
</reference>
<evidence type="ECO:0000313" key="2">
    <source>
        <dbReference type="Proteomes" id="UP000285060"/>
    </source>
</evidence>
<gene>
    <name evidence="1" type="ORF">DYB32_009429</name>
</gene>
<evidence type="ECO:0000313" key="1">
    <source>
        <dbReference type="EMBL" id="RHY25316.1"/>
    </source>
</evidence>
<dbReference type="Proteomes" id="UP000285060">
    <property type="component" value="Unassembled WGS sequence"/>
</dbReference>
<sequence length="150" mass="17317">RQVAAKYLIIMEIAQDVRELLVGSTTEQQLLQDMQSYHQKYCDFMRKLANQVSELSLAMCPESRIFYYQLQCAMYKDWTAAITDCAFMSSTINTKTLETKLNTYEQVVARILRNDAESASPVVDVPKDSSMEQWIHMYEAHRKKIASTQG</sequence>
<organism evidence="1 2">
    <name type="scientific">Aphanomyces invadans</name>
    <dbReference type="NCBI Taxonomy" id="157072"/>
    <lineage>
        <taxon>Eukaryota</taxon>
        <taxon>Sar</taxon>
        <taxon>Stramenopiles</taxon>
        <taxon>Oomycota</taxon>
        <taxon>Saprolegniomycetes</taxon>
        <taxon>Saprolegniales</taxon>
        <taxon>Verrucalvaceae</taxon>
        <taxon>Aphanomyces</taxon>
    </lineage>
</organism>